<dbReference type="PRINTS" id="PR00417">
    <property type="entry name" value="PRTPISMRASEI"/>
</dbReference>
<dbReference type="InterPro" id="IPR000380">
    <property type="entry name" value="Topo_IA"/>
</dbReference>
<dbReference type="EC" id="5.6.2.1" evidence="3"/>
<dbReference type="RefSeq" id="WP_100916258.1">
    <property type="nucleotide sequence ID" value="NZ_CP025057.1"/>
</dbReference>
<dbReference type="Gene3D" id="1.10.460.10">
    <property type="entry name" value="Topoisomerase I, domain 2"/>
    <property type="match status" value="1"/>
</dbReference>
<dbReference type="CDD" id="cd00186">
    <property type="entry name" value="TOP1Ac"/>
    <property type="match status" value="1"/>
</dbReference>
<dbReference type="InterPro" id="IPR003602">
    <property type="entry name" value="Topo_IA_DNA-bd_dom"/>
</dbReference>
<feature type="domain" description="Toprim" evidence="13">
    <location>
        <begin position="2"/>
        <end position="119"/>
    </location>
</feature>
<evidence type="ECO:0000256" key="11">
    <source>
        <dbReference type="ARBA" id="ARBA00032235"/>
    </source>
</evidence>
<evidence type="ECO:0000256" key="6">
    <source>
        <dbReference type="ARBA" id="ARBA00023029"/>
    </source>
</evidence>
<sequence length="686" mass="79546">MTKLVILESPGKIKKVSQFLKEIDNTNNYIVKASIGHIRELANVGKYQIGIDLNNIEPNFIVSKEKRKVVKDLIEVSKNVDEIILATDPDREGEVISWHLYEVLKSYNKNFKRMRLNSITKDCIKKELNNLDNININYVNSGLSRSYLDKITGYILSRILQDNSIGLSAGRVQSSVLKLLSNREEEIQNFVKEEWFILQDTLKVNFKNVTKINNKYETVKYNSFQEALNIKQQLNNYYIVESLLANEFQDKPFINFTTSDFLQNAKNKLKLNVKEATSTAQSLFDKGLITYIRTDSTKLDSETEIKLLQFVSSKFGNHSVGKIHCKSEKVTDQEGHPPITPTHLEWEPENIQKISVENNIQLTNKEIDVYSLIWKNTVNSALKQPIGTKNTYILKNQDKYFLGETKEYIEYGYYNFDKSLTTPESQNLNWKVGQKIEVFSIQTIMQNSNPKSRFNEATLIKELERLGIGRPSTYKTSVEINQKRKYVETDEKDSMLVTKLGIQVNKFLTKNFSEFINLEFTKNMEKDLDLIACAKLDYKNYIKDYFKKLEEKGKEFMIEQIKCPKCQNGFIRQAKTNTGVDLGFKSCSNYKNCDFKDQPELNLENAKDCPGCNNGKRFMKNYFDKNENSMKQFETCTNYPNCKWVPGAIQKCSLCDIGWLIERTKKDKSSKFIACNNYPNCKFTQF</sequence>
<evidence type="ECO:0000259" key="14">
    <source>
        <dbReference type="PROSITE" id="PS52039"/>
    </source>
</evidence>
<comment type="similarity">
    <text evidence="2">Belongs to the type IA topoisomerase family.</text>
</comment>
<dbReference type="KEGG" id="sfz:SFLOR_v1c02060"/>
<dbReference type="GO" id="GO:0003917">
    <property type="term" value="F:DNA topoisomerase type I (single strand cut, ATP-independent) activity"/>
    <property type="evidence" value="ECO:0007669"/>
    <property type="project" value="UniProtKB-EC"/>
</dbReference>
<dbReference type="InterPro" id="IPR013826">
    <property type="entry name" value="Topo_IA_cen_sub3"/>
</dbReference>
<evidence type="ECO:0000256" key="10">
    <source>
        <dbReference type="ARBA" id="ARBA00031985"/>
    </source>
</evidence>
<dbReference type="Pfam" id="PF01396">
    <property type="entry name" value="Zn_ribbon_Top1"/>
    <property type="match status" value="2"/>
</dbReference>
<reference evidence="15 16" key="1">
    <citation type="submission" date="2017-12" db="EMBL/GenBank/DDBJ databases">
        <title>Complete genome sequence of Spiroplasma floricola 23-6 (ATCC 29989).</title>
        <authorList>
            <person name="Tsai Y.-M."/>
            <person name="Wu P.-S."/>
            <person name="Lo W.-S."/>
            <person name="Kuo C.-H."/>
        </authorList>
    </citation>
    <scope>NUCLEOTIDE SEQUENCE [LARGE SCALE GENOMIC DNA]</scope>
    <source>
        <strain evidence="15 16">23-6</strain>
    </source>
</reference>
<dbReference type="SMART" id="SM00493">
    <property type="entry name" value="TOPRIM"/>
    <property type="match status" value="1"/>
</dbReference>
<keyword evidence="7" id="KW-0238">DNA-binding</keyword>
<dbReference type="OrthoDB" id="9804262at2"/>
<evidence type="ECO:0000259" key="13">
    <source>
        <dbReference type="PROSITE" id="PS50880"/>
    </source>
</evidence>
<proteinExistence type="inferred from homology"/>
<dbReference type="InterPro" id="IPR013497">
    <property type="entry name" value="Topo_IA_cen"/>
</dbReference>
<evidence type="ECO:0000256" key="12">
    <source>
        <dbReference type="ARBA" id="ARBA00032877"/>
    </source>
</evidence>
<evidence type="ECO:0000313" key="15">
    <source>
        <dbReference type="EMBL" id="AUB31267.1"/>
    </source>
</evidence>
<keyword evidence="5" id="KW-0862">Zinc</keyword>
<comment type="catalytic activity">
    <reaction evidence="1">
        <text>ATP-independent breakage of single-stranded DNA, followed by passage and rejoining.</text>
        <dbReference type="EC" id="5.6.2.1"/>
    </reaction>
</comment>
<keyword evidence="16" id="KW-1185">Reference proteome</keyword>
<evidence type="ECO:0000256" key="7">
    <source>
        <dbReference type="ARBA" id="ARBA00023125"/>
    </source>
</evidence>
<dbReference type="GO" id="GO:0006265">
    <property type="term" value="P:DNA topological change"/>
    <property type="evidence" value="ECO:0007669"/>
    <property type="project" value="InterPro"/>
</dbReference>
<dbReference type="Pfam" id="PF01131">
    <property type="entry name" value="Topoisom_bac"/>
    <property type="match status" value="1"/>
</dbReference>
<dbReference type="Gene3D" id="1.10.290.10">
    <property type="entry name" value="Topoisomerase I, domain 4"/>
    <property type="match status" value="1"/>
</dbReference>
<dbReference type="EMBL" id="CP025057">
    <property type="protein sequence ID" value="AUB31267.1"/>
    <property type="molecule type" value="Genomic_DNA"/>
</dbReference>
<evidence type="ECO:0000256" key="4">
    <source>
        <dbReference type="ARBA" id="ARBA00022771"/>
    </source>
</evidence>
<dbReference type="Proteomes" id="UP000231823">
    <property type="component" value="Chromosome"/>
</dbReference>
<gene>
    <name evidence="15" type="primary">topA</name>
    <name evidence="15" type="ORF">SFLOR_v1c02060</name>
</gene>
<accession>A0A2K8SCR6</accession>
<dbReference type="SMART" id="SM00436">
    <property type="entry name" value="TOP1Bc"/>
    <property type="match status" value="1"/>
</dbReference>
<evidence type="ECO:0000256" key="5">
    <source>
        <dbReference type="ARBA" id="ARBA00022833"/>
    </source>
</evidence>
<keyword evidence="4" id="KW-0479">Metal-binding</keyword>
<dbReference type="Pfam" id="PF01751">
    <property type="entry name" value="Toprim"/>
    <property type="match status" value="1"/>
</dbReference>
<evidence type="ECO:0000256" key="9">
    <source>
        <dbReference type="ARBA" id="ARBA00030003"/>
    </source>
</evidence>
<feature type="domain" description="Topo IA-type catalytic" evidence="14">
    <location>
        <begin position="135"/>
        <end position="553"/>
    </location>
</feature>
<name>A0A2K8SCR6_9MOLU</name>
<evidence type="ECO:0000256" key="1">
    <source>
        <dbReference type="ARBA" id="ARBA00000213"/>
    </source>
</evidence>
<dbReference type="InterPro" id="IPR003601">
    <property type="entry name" value="Topo_IA_2"/>
</dbReference>
<dbReference type="GO" id="GO:0005694">
    <property type="term" value="C:chromosome"/>
    <property type="evidence" value="ECO:0007669"/>
    <property type="project" value="InterPro"/>
</dbReference>
<keyword evidence="8 15" id="KW-0413">Isomerase</keyword>
<evidence type="ECO:0000256" key="2">
    <source>
        <dbReference type="ARBA" id="ARBA00009446"/>
    </source>
</evidence>
<dbReference type="InterPro" id="IPR013824">
    <property type="entry name" value="Topo_IA_cen_sub1"/>
</dbReference>
<dbReference type="InterPro" id="IPR013825">
    <property type="entry name" value="Topo_IA_cen_sub2"/>
</dbReference>
<dbReference type="InterPro" id="IPR006171">
    <property type="entry name" value="TOPRIM_dom"/>
</dbReference>
<dbReference type="PROSITE" id="PS50880">
    <property type="entry name" value="TOPRIM"/>
    <property type="match status" value="1"/>
</dbReference>
<keyword evidence="4" id="KW-0863">Zinc-finger</keyword>
<organism evidence="15 16">
    <name type="scientific">Spiroplasma floricola 23-6</name>
    <dbReference type="NCBI Taxonomy" id="1336749"/>
    <lineage>
        <taxon>Bacteria</taxon>
        <taxon>Bacillati</taxon>
        <taxon>Mycoplasmatota</taxon>
        <taxon>Mollicutes</taxon>
        <taxon>Entomoplasmatales</taxon>
        <taxon>Spiroplasmataceae</taxon>
        <taxon>Spiroplasma</taxon>
    </lineage>
</organism>
<evidence type="ECO:0000313" key="16">
    <source>
        <dbReference type="Proteomes" id="UP000231823"/>
    </source>
</evidence>
<protein>
    <recommendedName>
        <fullName evidence="3">DNA topoisomerase</fullName>
        <ecNumber evidence="3">5.6.2.1</ecNumber>
    </recommendedName>
    <alternativeName>
        <fullName evidence="12">Omega-protein</fullName>
    </alternativeName>
    <alternativeName>
        <fullName evidence="11">Relaxing enzyme</fullName>
    </alternativeName>
    <alternativeName>
        <fullName evidence="9">Swivelase</fullName>
    </alternativeName>
    <alternativeName>
        <fullName evidence="10">Untwisting enzyme</fullName>
    </alternativeName>
</protein>
<dbReference type="AlphaFoldDB" id="A0A2K8SCR6"/>
<evidence type="ECO:0000256" key="8">
    <source>
        <dbReference type="ARBA" id="ARBA00023235"/>
    </source>
</evidence>
<dbReference type="GO" id="GO:0008270">
    <property type="term" value="F:zinc ion binding"/>
    <property type="evidence" value="ECO:0007669"/>
    <property type="project" value="UniProtKB-KW"/>
</dbReference>
<dbReference type="PANTHER" id="PTHR42785:SF1">
    <property type="entry name" value="DNA TOPOISOMERASE"/>
    <property type="match status" value="1"/>
</dbReference>
<dbReference type="InterPro" id="IPR013498">
    <property type="entry name" value="Topo_IA_Znf"/>
</dbReference>
<keyword evidence="6" id="KW-0799">Topoisomerase</keyword>
<dbReference type="Gene3D" id="3.40.50.140">
    <property type="match status" value="1"/>
</dbReference>
<dbReference type="Gene3D" id="2.70.20.10">
    <property type="entry name" value="Topoisomerase I, domain 3"/>
    <property type="match status" value="1"/>
</dbReference>
<dbReference type="InterPro" id="IPR023405">
    <property type="entry name" value="Topo_IA_core_domain"/>
</dbReference>
<dbReference type="SUPFAM" id="SSF56712">
    <property type="entry name" value="Prokaryotic type I DNA topoisomerase"/>
    <property type="match status" value="1"/>
</dbReference>
<dbReference type="PROSITE" id="PS52039">
    <property type="entry name" value="TOPO_IA_2"/>
    <property type="match status" value="1"/>
</dbReference>
<dbReference type="SMART" id="SM00437">
    <property type="entry name" value="TOP1Ac"/>
    <property type="match status" value="1"/>
</dbReference>
<dbReference type="Gene3D" id="3.30.65.10">
    <property type="entry name" value="Bacterial Topoisomerase I, domain 1"/>
    <property type="match status" value="1"/>
</dbReference>
<dbReference type="GO" id="GO:0003677">
    <property type="term" value="F:DNA binding"/>
    <property type="evidence" value="ECO:0007669"/>
    <property type="project" value="UniProtKB-KW"/>
</dbReference>
<dbReference type="PANTHER" id="PTHR42785">
    <property type="entry name" value="DNA TOPOISOMERASE, TYPE IA, CORE"/>
    <property type="match status" value="1"/>
</dbReference>
<evidence type="ECO:0000256" key="3">
    <source>
        <dbReference type="ARBA" id="ARBA00012891"/>
    </source>
</evidence>